<dbReference type="PROSITE" id="PS50943">
    <property type="entry name" value="HTH_CROC1"/>
    <property type="match status" value="1"/>
</dbReference>
<dbReference type="SUPFAM" id="SSF47413">
    <property type="entry name" value="lambda repressor-like DNA-binding domains"/>
    <property type="match status" value="1"/>
</dbReference>
<dbReference type="AlphaFoldDB" id="A0A6G9YZR4"/>
<feature type="domain" description="HTH cro/C1-type" evidence="1">
    <location>
        <begin position="21"/>
        <end position="76"/>
    </location>
</feature>
<dbReference type="SMART" id="SM00530">
    <property type="entry name" value="HTH_XRE"/>
    <property type="match status" value="1"/>
</dbReference>
<evidence type="ECO:0000259" key="1">
    <source>
        <dbReference type="PROSITE" id="PS50943"/>
    </source>
</evidence>
<evidence type="ECO:0000313" key="2">
    <source>
        <dbReference type="EMBL" id="QIS18825.1"/>
    </source>
</evidence>
<organism evidence="2 3">
    <name type="scientific">Nocardia terpenica</name>
    <dbReference type="NCBI Taxonomy" id="455432"/>
    <lineage>
        <taxon>Bacteria</taxon>
        <taxon>Bacillati</taxon>
        <taxon>Actinomycetota</taxon>
        <taxon>Actinomycetes</taxon>
        <taxon>Mycobacteriales</taxon>
        <taxon>Nocardiaceae</taxon>
        <taxon>Nocardia</taxon>
    </lineage>
</organism>
<dbReference type="InterPro" id="IPR043917">
    <property type="entry name" value="DUF5753"/>
</dbReference>
<protein>
    <submittedName>
        <fullName evidence="2">Helix-turn-helix domain-containing protein</fullName>
    </submittedName>
</protein>
<reference evidence="2 3" key="1">
    <citation type="journal article" date="2019" name="ACS Chem. Biol.">
        <title>Identification and Mobilization of a Cryptic Antibiotic Biosynthesis Gene Locus from a Human-Pathogenic Nocardia Isolate.</title>
        <authorList>
            <person name="Herisse M."/>
            <person name="Ishida K."/>
            <person name="Porter J.L."/>
            <person name="Howden B."/>
            <person name="Hertweck C."/>
            <person name="Stinear T.P."/>
            <person name="Pidot S.J."/>
        </authorList>
    </citation>
    <scope>NUCLEOTIDE SEQUENCE [LARGE SCALE GENOMIC DNA]</scope>
    <source>
        <strain evidence="2 3">AUSMDU00012715</strain>
    </source>
</reference>
<dbReference type="RefSeq" id="WP_167486143.1">
    <property type="nucleotide sequence ID" value="NZ_CP046173.1"/>
</dbReference>
<dbReference type="Pfam" id="PF19054">
    <property type="entry name" value="DUF5753"/>
    <property type="match status" value="1"/>
</dbReference>
<sequence length="300" mass="34065">MAEGDADESPTILRRQLGRLLREAREGRGLSIASAAKAVQLSFNALQRLETGRTMKPRKQDVRELCSVYEVSQEKTAQAVDLARRVAEAKDEDGITSLGKVISDSFYIYVDLERYAKHIVSYQEIVPGLLQTSDYARTLFGSFWDKQEDIDQRLRIRLDRQVIVTRRTSPIEFEALIHESALHQVVGGPRIMAQQLRHLADMSTHDNITVRIYPFSAGAPWGLAGKTFVKLDFGTNSKGDPVEPPIVFLDAAMSNDVYVENPDQVRRYDKYADAIRSKALNGLSMRDKLRDMAREYDRER</sequence>
<accession>A0A6G9YZR4</accession>
<dbReference type="Proteomes" id="UP000500953">
    <property type="component" value="Chromosome"/>
</dbReference>
<dbReference type="CDD" id="cd00093">
    <property type="entry name" value="HTH_XRE"/>
    <property type="match status" value="1"/>
</dbReference>
<name>A0A6G9YZR4_9NOCA</name>
<dbReference type="Pfam" id="PF13560">
    <property type="entry name" value="HTH_31"/>
    <property type="match status" value="1"/>
</dbReference>
<dbReference type="EMBL" id="CP046173">
    <property type="protein sequence ID" value="QIS18825.1"/>
    <property type="molecule type" value="Genomic_DNA"/>
</dbReference>
<dbReference type="InterPro" id="IPR001387">
    <property type="entry name" value="Cro/C1-type_HTH"/>
</dbReference>
<dbReference type="GO" id="GO:0003677">
    <property type="term" value="F:DNA binding"/>
    <property type="evidence" value="ECO:0007669"/>
    <property type="project" value="InterPro"/>
</dbReference>
<proteinExistence type="predicted"/>
<evidence type="ECO:0000313" key="3">
    <source>
        <dbReference type="Proteomes" id="UP000500953"/>
    </source>
</evidence>
<dbReference type="Gene3D" id="1.10.260.40">
    <property type="entry name" value="lambda repressor-like DNA-binding domains"/>
    <property type="match status" value="1"/>
</dbReference>
<gene>
    <name evidence="2" type="ORF">F6W96_11480</name>
</gene>
<dbReference type="InterPro" id="IPR010982">
    <property type="entry name" value="Lambda_DNA-bd_dom_sf"/>
</dbReference>